<evidence type="ECO:0000313" key="1">
    <source>
        <dbReference type="EMBL" id="CUO06401.1"/>
    </source>
</evidence>
<name>A0A174BYU8_9FIRM</name>
<gene>
    <name evidence="1" type="ORF">ERS852478_01750</name>
</gene>
<sequence>MINLPEVIQEMLSYKESLGFSRKTYENYLSDFNKYFSNYSQDHAIYFYR</sequence>
<dbReference type="EMBL" id="CYZN01000010">
    <property type="protein sequence ID" value="CUO06401.1"/>
    <property type="molecule type" value="Genomic_DNA"/>
</dbReference>
<reference evidence="1 2" key="1">
    <citation type="submission" date="2015-09" db="EMBL/GenBank/DDBJ databases">
        <authorList>
            <consortium name="Pathogen Informatics"/>
        </authorList>
    </citation>
    <scope>NUCLEOTIDE SEQUENCE [LARGE SCALE GENOMIC DNA]</scope>
    <source>
        <strain evidence="1 2">2789STDY5834863</strain>
    </source>
</reference>
<dbReference type="AlphaFoldDB" id="A0A174BYU8"/>
<proteinExistence type="predicted"/>
<organism evidence="1 2">
    <name type="scientific">Blautia wexlerae</name>
    <dbReference type="NCBI Taxonomy" id="418240"/>
    <lineage>
        <taxon>Bacteria</taxon>
        <taxon>Bacillati</taxon>
        <taxon>Bacillota</taxon>
        <taxon>Clostridia</taxon>
        <taxon>Lachnospirales</taxon>
        <taxon>Lachnospiraceae</taxon>
        <taxon>Blautia</taxon>
    </lineage>
</organism>
<evidence type="ECO:0000313" key="2">
    <source>
        <dbReference type="Proteomes" id="UP000095431"/>
    </source>
</evidence>
<evidence type="ECO:0008006" key="3">
    <source>
        <dbReference type="Google" id="ProtNLM"/>
    </source>
</evidence>
<dbReference type="Proteomes" id="UP000095431">
    <property type="component" value="Unassembled WGS sequence"/>
</dbReference>
<accession>A0A174BYU8</accession>
<protein>
    <recommendedName>
        <fullName evidence="3">Core-binding (CB) domain-containing protein</fullName>
    </recommendedName>
</protein>